<evidence type="ECO:0000259" key="12">
    <source>
        <dbReference type="Pfam" id="PF02581"/>
    </source>
</evidence>
<evidence type="ECO:0000256" key="6">
    <source>
        <dbReference type="ARBA" id="ARBA00022723"/>
    </source>
</evidence>
<dbReference type="AlphaFoldDB" id="A0A139AQ17"/>
<evidence type="ECO:0000256" key="3">
    <source>
        <dbReference type="ARBA" id="ARBA00004868"/>
    </source>
</evidence>
<evidence type="ECO:0000256" key="11">
    <source>
        <dbReference type="ARBA" id="ARBA00022977"/>
    </source>
</evidence>
<dbReference type="Pfam" id="PF02110">
    <property type="entry name" value="HK"/>
    <property type="match status" value="1"/>
</dbReference>
<organism evidence="13 14">
    <name type="scientific">Gonapodya prolifera (strain JEL478)</name>
    <name type="common">Monoblepharis prolifera</name>
    <dbReference type="NCBI Taxonomy" id="1344416"/>
    <lineage>
        <taxon>Eukaryota</taxon>
        <taxon>Fungi</taxon>
        <taxon>Fungi incertae sedis</taxon>
        <taxon>Chytridiomycota</taxon>
        <taxon>Chytridiomycota incertae sedis</taxon>
        <taxon>Monoblepharidomycetes</taxon>
        <taxon>Monoblepharidales</taxon>
        <taxon>Gonapodyaceae</taxon>
        <taxon>Gonapodya</taxon>
    </lineage>
</organism>
<dbReference type="GO" id="GO:0009229">
    <property type="term" value="P:thiamine diphosphate biosynthetic process"/>
    <property type="evidence" value="ECO:0007669"/>
    <property type="project" value="UniProtKB-UniPathway"/>
</dbReference>
<keyword evidence="8 13" id="KW-0418">Kinase</keyword>
<dbReference type="CDD" id="cd00564">
    <property type="entry name" value="TMP_TenI"/>
    <property type="match status" value="1"/>
</dbReference>
<dbReference type="Gene3D" id="3.40.1190.20">
    <property type="match status" value="1"/>
</dbReference>
<dbReference type="Pfam" id="PF02581">
    <property type="entry name" value="TMP-TENI"/>
    <property type="match status" value="1"/>
</dbReference>
<dbReference type="InterPro" id="IPR029056">
    <property type="entry name" value="Ribokinase-like"/>
</dbReference>
<dbReference type="GO" id="GO:0005737">
    <property type="term" value="C:cytoplasm"/>
    <property type="evidence" value="ECO:0007669"/>
    <property type="project" value="TreeGrafter"/>
</dbReference>
<dbReference type="CDD" id="cd01170">
    <property type="entry name" value="THZ_kinase"/>
    <property type="match status" value="1"/>
</dbReference>
<dbReference type="GO" id="GO:0004789">
    <property type="term" value="F:thiamine-phosphate diphosphorylase activity"/>
    <property type="evidence" value="ECO:0007669"/>
    <property type="project" value="TreeGrafter"/>
</dbReference>
<dbReference type="GO" id="GO:0000287">
    <property type="term" value="F:magnesium ion binding"/>
    <property type="evidence" value="ECO:0007669"/>
    <property type="project" value="InterPro"/>
</dbReference>
<dbReference type="NCBIfam" id="NF006830">
    <property type="entry name" value="PRK09355.1"/>
    <property type="match status" value="1"/>
</dbReference>
<feature type="non-terminal residue" evidence="13">
    <location>
        <position position="387"/>
    </location>
</feature>
<proteinExistence type="inferred from homology"/>
<dbReference type="STRING" id="1344416.A0A139AQ17"/>
<keyword evidence="11" id="KW-0784">Thiamine biosynthesis</keyword>
<keyword evidence="6" id="KW-0479">Metal-binding</keyword>
<evidence type="ECO:0000256" key="9">
    <source>
        <dbReference type="ARBA" id="ARBA00022840"/>
    </source>
</evidence>
<keyword evidence="9" id="KW-0067">ATP-binding</keyword>
<dbReference type="GO" id="GO:0005524">
    <property type="term" value="F:ATP binding"/>
    <property type="evidence" value="ECO:0007669"/>
    <property type="project" value="UniProtKB-KW"/>
</dbReference>
<gene>
    <name evidence="13" type="ORF">M427DRAFT_53333</name>
</gene>
<dbReference type="Gene3D" id="3.20.20.70">
    <property type="entry name" value="Aldolase class I"/>
    <property type="match status" value="1"/>
</dbReference>
<evidence type="ECO:0000256" key="2">
    <source>
        <dbReference type="ARBA" id="ARBA00001946"/>
    </source>
</evidence>
<keyword evidence="7" id="KW-0547">Nucleotide-binding</keyword>
<dbReference type="NCBIfam" id="TIGR00694">
    <property type="entry name" value="thiM"/>
    <property type="match status" value="1"/>
</dbReference>
<name>A0A139AQ17_GONPJ</name>
<evidence type="ECO:0000256" key="10">
    <source>
        <dbReference type="ARBA" id="ARBA00022842"/>
    </source>
</evidence>
<sequence length="387" mass="40535">MGPAAFDLSLYLVTDSTLLPPGVSLISQVEAAIRGGVTIVQLREKKIDTREFVTLAQSLIPICRSHGVPLLINDRLDVALATGADGVHVGQSDMPVRIVRVPADVKPNVDIVDKVIVALKLIRERTPLVHNITNFVAMNDSANILLHIGGSPIMAHDTNEAAAIVSFCGALVLNIGTLYPPFIEGMKVAAAKASTLSTPIVLDPVGVGATSHRMQTALTLLNDYKVTILRGNGGEIAAIAGQQGAQSRGVDSVGAVESPEKIVQGLAKQKGVVVAMTGKPDYVSDGRRLARVHNKSRYLPMITASGCMVAALTGAFAAVCKDDPFVAAVGALVAMGVASEMAESGHSGPHPLKVNGPGTFRIALFDAISHLDGDTIKRTARVDFEIL</sequence>
<dbReference type="InterPro" id="IPR013785">
    <property type="entry name" value="Aldolase_TIM"/>
</dbReference>
<keyword evidence="14" id="KW-1185">Reference proteome</keyword>
<comment type="cofactor">
    <cofactor evidence="2">
        <name>Mg(2+)</name>
        <dbReference type="ChEBI" id="CHEBI:18420"/>
    </cofactor>
</comment>
<comment type="catalytic activity">
    <reaction evidence="1">
        <text>5-(2-hydroxyethyl)-4-methylthiazole + ATP = 4-methyl-5-(2-phosphooxyethyl)-thiazole + ADP + H(+)</text>
        <dbReference type="Rhea" id="RHEA:24212"/>
        <dbReference type="ChEBI" id="CHEBI:15378"/>
        <dbReference type="ChEBI" id="CHEBI:17957"/>
        <dbReference type="ChEBI" id="CHEBI:30616"/>
        <dbReference type="ChEBI" id="CHEBI:58296"/>
        <dbReference type="ChEBI" id="CHEBI:456216"/>
        <dbReference type="EC" id="2.7.1.50"/>
    </reaction>
</comment>
<evidence type="ECO:0000256" key="4">
    <source>
        <dbReference type="ARBA" id="ARBA00012129"/>
    </source>
</evidence>
<keyword evidence="5" id="KW-0808">Transferase</keyword>
<dbReference type="PRINTS" id="PR01099">
    <property type="entry name" value="HYETHTZKNASE"/>
</dbReference>
<dbReference type="InterPro" id="IPR036206">
    <property type="entry name" value="ThiamineP_synth_sf"/>
</dbReference>
<dbReference type="EMBL" id="KQ965740">
    <property type="protein sequence ID" value="KXS18847.1"/>
    <property type="molecule type" value="Genomic_DNA"/>
</dbReference>
<dbReference type="InterPro" id="IPR022998">
    <property type="entry name" value="ThiamineP_synth_TenI"/>
</dbReference>
<feature type="domain" description="Thiamine phosphate synthase/TenI" evidence="12">
    <location>
        <begin position="10"/>
        <end position="100"/>
    </location>
</feature>
<dbReference type="HAMAP" id="MF_00228">
    <property type="entry name" value="Thz_kinase"/>
    <property type="match status" value="1"/>
</dbReference>
<dbReference type="OMA" id="KRPLVHN"/>
<dbReference type="OrthoDB" id="4994at2759"/>
<keyword evidence="10" id="KW-0460">Magnesium</keyword>
<dbReference type="PANTHER" id="PTHR20857">
    <property type="entry name" value="THIAMINE-PHOSPHATE PYROPHOSPHORYLASE"/>
    <property type="match status" value="1"/>
</dbReference>
<dbReference type="GO" id="GO:0004417">
    <property type="term" value="F:hydroxyethylthiazole kinase activity"/>
    <property type="evidence" value="ECO:0007669"/>
    <property type="project" value="UniProtKB-EC"/>
</dbReference>
<dbReference type="InterPro" id="IPR000417">
    <property type="entry name" value="Hyethyz_kinase"/>
</dbReference>
<comment type="pathway">
    <text evidence="3">Cofactor biosynthesis; thiamine diphosphate biosynthesis; 4-methyl-5-(2-phosphoethyl)-thiazole from 5-(2-hydroxyethyl)-4-methylthiazole: step 1/1.</text>
</comment>
<protein>
    <recommendedName>
        <fullName evidence="4">hydroxyethylthiazole kinase</fullName>
        <ecNumber evidence="4">2.7.1.50</ecNumber>
    </recommendedName>
</protein>
<reference evidence="13 14" key="1">
    <citation type="journal article" date="2015" name="Genome Biol. Evol.">
        <title>Phylogenomic analyses indicate that early fungi evolved digesting cell walls of algal ancestors of land plants.</title>
        <authorList>
            <person name="Chang Y."/>
            <person name="Wang S."/>
            <person name="Sekimoto S."/>
            <person name="Aerts A.L."/>
            <person name="Choi C."/>
            <person name="Clum A."/>
            <person name="LaButti K.M."/>
            <person name="Lindquist E.A."/>
            <person name="Yee Ngan C."/>
            <person name="Ohm R.A."/>
            <person name="Salamov A.A."/>
            <person name="Grigoriev I.V."/>
            <person name="Spatafora J.W."/>
            <person name="Berbee M.L."/>
        </authorList>
    </citation>
    <scope>NUCLEOTIDE SEQUENCE [LARGE SCALE GENOMIC DNA]</scope>
    <source>
        <strain evidence="13 14">JEL478</strain>
    </source>
</reference>
<dbReference type="EC" id="2.7.1.50" evidence="4"/>
<evidence type="ECO:0000313" key="13">
    <source>
        <dbReference type="EMBL" id="KXS18847.1"/>
    </source>
</evidence>
<dbReference type="PANTHER" id="PTHR20857:SF23">
    <property type="entry name" value="THIAMINE BIOSYNTHETIC BIFUNCTIONAL ENZYME"/>
    <property type="match status" value="1"/>
</dbReference>
<evidence type="ECO:0000256" key="8">
    <source>
        <dbReference type="ARBA" id="ARBA00022777"/>
    </source>
</evidence>
<evidence type="ECO:0000313" key="14">
    <source>
        <dbReference type="Proteomes" id="UP000070544"/>
    </source>
</evidence>
<dbReference type="UniPathway" id="UPA00060">
    <property type="reaction ID" value="UER00139"/>
</dbReference>
<evidence type="ECO:0000256" key="7">
    <source>
        <dbReference type="ARBA" id="ARBA00022741"/>
    </source>
</evidence>
<evidence type="ECO:0000256" key="5">
    <source>
        <dbReference type="ARBA" id="ARBA00022679"/>
    </source>
</evidence>
<dbReference type="SUPFAM" id="SSF51391">
    <property type="entry name" value="Thiamin phosphate synthase"/>
    <property type="match status" value="1"/>
</dbReference>
<dbReference type="Proteomes" id="UP000070544">
    <property type="component" value="Unassembled WGS sequence"/>
</dbReference>
<accession>A0A139AQ17</accession>
<dbReference type="SUPFAM" id="SSF53613">
    <property type="entry name" value="Ribokinase-like"/>
    <property type="match status" value="1"/>
</dbReference>
<evidence type="ECO:0000256" key="1">
    <source>
        <dbReference type="ARBA" id="ARBA00001771"/>
    </source>
</evidence>
<dbReference type="GO" id="GO:0009228">
    <property type="term" value="P:thiamine biosynthetic process"/>
    <property type="evidence" value="ECO:0007669"/>
    <property type="project" value="UniProtKB-KW"/>
</dbReference>